<dbReference type="EMBL" id="BGPR01056700">
    <property type="protein sequence ID" value="GBO33178.1"/>
    <property type="molecule type" value="Genomic_DNA"/>
</dbReference>
<comment type="caution">
    <text evidence="2">The sequence shown here is derived from an EMBL/GenBank/DDBJ whole genome shotgun (WGS) entry which is preliminary data.</text>
</comment>
<feature type="compositionally biased region" description="Low complexity" evidence="1">
    <location>
        <begin position="243"/>
        <end position="252"/>
    </location>
</feature>
<feature type="compositionally biased region" description="Polar residues" evidence="1">
    <location>
        <begin position="189"/>
        <end position="202"/>
    </location>
</feature>
<feature type="region of interest" description="Disordered" evidence="1">
    <location>
        <begin position="230"/>
        <end position="284"/>
    </location>
</feature>
<dbReference type="AlphaFoldDB" id="A0A4Y2W9H3"/>
<organism evidence="2 3">
    <name type="scientific">Araneus ventricosus</name>
    <name type="common">Orbweaver spider</name>
    <name type="synonym">Epeira ventricosa</name>
    <dbReference type="NCBI Taxonomy" id="182803"/>
    <lineage>
        <taxon>Eukaryota</taxon>
        <taxon>Metazoa</taxon>
        <taxon>Ecdysozoa</taxon>
        <taxon>Arthropoda</taxon>
        <taxon>Chelicerata</taxon>
        <taxon>Arachnida</taxon>
        <taxon>Araneae</taxon>
        <taxon>Araneomorphae</taxon>
        <taxon>Entelegynae</taxon>
        <taxon>Araneoidea</taxon>
        <taxon>Araneidae</taxon>
        <taxon>Araneus</taxon>
    </lineage>
</organism>
<proteinExistence type="predicted"/>
<feature type="compositionally biased region" description="Pro residues" evidence="1">
    <location>
        <begin position="274"/>
        <end position="284"/>
    </location>
</feature>
<evidence type="ECO:0000313" key="2">
    <source>
        <dbReference type="EMBL" id="GBO33178.1"/>
    </source>
</evidence>
<sequence length="284" mass="31718">MRSCCRSVCFLLPMDSKLPPRVGRAWRPFRQVVHCWSPVYQFGWYPNRLVSLLGIKRKGHSLGIGDKGGQRSWSGQHIDHIKPVDKPFNTFFIIKRTTTSNESFHTVSPFFVERAVTAHLGITKSTRKLRSGDLLIEVATHPPDFSDFKAVTYKKKFKKDYQINKDNITTDQVSENYKPPQLSDKEPSAASNSVTKQNNITVINSGTKSTHVCSVGPVPESMAAFPPEKTKVLQSLESDADAEMSSSSASEGDTLEYDMSEDLEGRPQNVCPTTLPPPSTARKR</sequence>
<protein>
    <submittedName>
        <fullName evidence="2">Uncharacterized protein</fullName>
    </submittedName>
</protein>
<keyword evidence="3" id="KW-1185">Reference proteome</keyword>
<reference evidence="2 3" key="1">
    <citation type="journal article" date="2019" name="Sci. Rep.">
        <title>Orb-weaving spider Araneus ventricosus genome elucidates the spidroin gene catalogue.</title>
        <authorList>
            <person name="Kono N."/>
            <person name="Nakamura H."/>
            <person name="Ohtoshi R."/>
            <person name="Moran D.A.P."/>
            <person name="Shinohara A."/>
            <person name="Yoshida Y."/>
            <person name="Fujiwara M."/>
            <person name="Mori M."/>
            <person name="Tomita M."/>
            <person name="Arakawa K."/>
        </authorList>
    </citation>
    <scope>NUCLEOTIDE SEQUENCE [LARGE SCALE GENOMIC DNA]</scope>
</reference>
<name>A0A4Y2W9H3_ARAVE</name>
<evidence type="ECO:0000313" key="3">
    <source>
        <dbReference type="Proteomes" id="UP000499080"/>
    </source>
</evidence>
<feature type="region of interest" description="Disordered" evidence="1">
    <location>
        <begin position="170"/>
        <end position="202"/>
    </location>
</feature>
<evidence type="ECO:0000256" key="1">
    <source>
        <dbReference type="SAM" id="MobiDB-lite"/>
    </source>
</evidence>
<accession>A0A4Y2W9H3</accession>
<feature type="compositionally biased region" description="Acidic residues" evidence="1">
    <location>
        <begin position="253"/>
        <end position="262"/>
    </location>
</feature>
<gene>
    <name evidence="2" type="ORF">AVEN_185531_1</name>
</gene>
<dbReference type="Proteomes" id="UP000499080">
    <property type="component" value="Unassembled WGS sequence"/>
</dbReference>